<gene>
    <name evidence="2" type="ORF">J2W36_004132</name>
</gene>
<evidence type="ECO:0000313" key="2">
    <source>
        <dbReference type="EMBL" id="MDP9901862.1"/>
    </source>
</evidence>
<feature type="domain" description="DSBA-like thioredoxin" evidence="1">
    <location>
        <begin position="13"/>
        <end position="191"/>
    </location>
</feature>
<dbReference type="Pfam" id="PF01323">
    <property type="entry name" value="DSBA"/>
    <property type="match status" value="1"/>
</dbReference>
<dbReference type="RefSeq" id="WP_307691627.1">
    <property type="nucleotide sequence ID" value="NZ_JAUSRO010000014.1"/>
</dbReference>
<dbReference type="PANTHER" id="PTHR13887:SF51">
    <property type="entry name" value="DSBA FAMILY PROTEIN"/>
    <property type="match status" value="1"/>
</dbReference>
<dbReference type="InterPro" id="IPR036249">
    <property type="entry name" value="Thioredoxin-like_sf"/>
</dbReference>
<dbReference type="PANTHER" id="PTHR13887">
    <property type="entry name" value="GLUTATHIONE S-TRANSFERASE KAPPA"/>
    <property type="match status" value="1"/>
</dbReference>
<dbReference type="Gene3D" id="3.40.30.10">
    <property type="entry name" value="Glutaredoxin"/>
    <property type="match status" value="1"/>
</dbReference>
<evidence type="ECO:0000313" key="3">
    <source>
        <dbReference type="Proteomes" id="UP001226867"/>
    </source>
</evidence>
<dbReference type="InterPro" id="IPR001853">
    <property type="entry name" value="DSBA-like_thioredoxin_dom"/>
</dbReference>
<protein>
    <recommendedName>
        <fullName evidence="1">DSBA-like thioredoxin domain-containing protein</fullName>
    </recommendedName>
</protein>
<keyword evidence="3" id="KW-1185">Reference proteome</keyword>
<organism evidence="2 3">
    <name type="scientific">Variovorax ginsengisoli</name>
    <dbReference type="NCBI Taxonomy" id="363844"/>
    <lineage>
        <taxon>Bacteria</taxon>
        <taxon>Pseudomonadati</taxon>
        <taxon>Pseudomonadota</taxon>
        <taxon>Betaproteobacteria</taxon>
        <taxon>Burkholderiales</taxon>
        <taxon>Comamonadaceae</taxon>
        <taxon>Variovorax</taxon>
    </lineage>
</organism>
<comment type="caution">
    <text evidence="2">The sequence shown here is derived from an EMBL/GenBank/DDBJ whole genome shotgun (WGS) entry which is preliminary data.</text>
</comment>
<evidence type="ECO:0000259" key="1">
    <source>
        <dbReference type="Pfam" id="PF01323"/>
    </source>
</evidence>
<dbReference type="EMBL" id="JAUSRO010000014">
    <property type="protein sequence ID" value="MDP9901862.1"/>
    <property type="molecule type" value="Genomic_DNA"/>
</dbReference>
<reference evidence="2 3" key="1">
    <citation type="submission" date="2023-07" db="EMBL/GenBank/DDBJ databases">
        <title>Sorghum-associated microbial communities from plants grown in Nebraska, USA.</title>
        <authorList>
            <person name="Schachtman D."/>
        </authorList>
    </citation>
    <scope>NUCLEOTIDE SEQUENCE [LARGE SCALE GENOMIC DNA]</scope>
    <source>
        <strain evidence="2 3">DS1607</strain>
    </source>
</reference>
<accession>A0ABT9SER2</accession>
<sequence length="217" mass="23378">MTVPAAAGTLHYIFDPLCGWCYAAAPLVEAARQVPGLQVVFHAGGMMTGANRRSITPQWRAYVMPHDHRIAQLSGQPFGEAYFDGLLNDTGAVLDSEPPITAVLAAQAVAGRGLDMVHRLQQAHYVEGRRIADADVLRAVASQLGLDAQAFADAIVHLSGDATSRHIADSRRLLATVGRSGFPTFAWESTDGRHVDIDVGNWLGRTAEWCAHLTSLR</sequence>
<dbReference type="CDD" id="cd03025">
    <property type="entry name" value="DsbA_FrnE_like"/>
    <property type="match status" value="1"/>
</dbReference>
<name>A0ABT9SER2_9BURK</name>
<dbReference type="Proteomes" id="UP001226867">
    <property type="component" value="Unassembled WGS sequence"/>
</dbReference>
<proteinExistence type="predicted"/>
<dbReference type="SUPFAM" id="SSF52833">
    <property type="entry name" value="Thioredoxin-like"/>
    <property type="match status" value="1"/>
</dbReference>